<dbReference type="EMBL" id="ATLV01018327">
    <property type="status" value="NOT_ANNOTATED_CDS"/>
    <property type="molecule type" value="Genomic_DNA"/>
</dbReference>
<dbReference type="EMBL" id="KE525231">
    <property type="protein sequence ID" value="KFB42926.1"/>
    <property type="molecule type" value="Genomic_DNA"/>
</dbReference>
<gene>
    <name evidence="1" type="ORF">ZHAS_00010794</name>
</gene>
<dbReference type="Proteomes" id="UP000030765">
    <property type="component" value="Unassembled WGS sequence"/>
</dbReference>
<dbReference type="AlphaFoldDB" id="A0A084VY82"/>
<organism evidence="1">
    <name type="scientific">Anopheles sinensis</name>
    <name type="common">Mosquito</name>
    <dbReference type="NCBI Taxonomy" id="74873"/>
    <lineage>
        <taxon>Eukaryota</taxon>
        <taxon>Metazoa</taxon>
        <taxon>Ecdysozoa</taxon>
        <taxon>Arthropoda</taxon>
        <taxon>Hexapoda</taxon>
        <taxon>Insecta</taxon>
        <taxon>Pterygota</taxon>
        <taxon>Neoptera</taxon>
        <taxon>Endopterygota</taxon>
        <taxon>Diptera</taxon>
        <taxon>Nematocera</taxon>
        <taxon>Culicoidea</taxon>
        <taxon>Culicidae</taxon>
        <taxon>Anophelinae</taxon>
        <taxon>Anopheles</taxon>
    </lineage>
</organism>
<sequence>MWKNLFDLSASHNRRRRWQQQVIIFSRLIRRKPTAPSVNAQEHGENKKQAKSARYRAGVAEIGATGTDVVRCGVCFRCLVRLVVVRSAGSDQRHFRIVTICRTRTSSGFLGRPDAQERGFVASEAVITYDQITNYQL</sequence>
<reference evidence="1 3" key="1">
    <citation type="journal article" date="2014" name="BMC Genomics">
        <title>Genome sequence of Anopheles sinensis provides insight into genetics basis of mosquito competence for malaria parasites.</title>
        <authorList>
            <person name="Zhou D."/>
            <person name="Zhang D."/>
            <person name="Ding G."/>
            <person name="Shi L."/>
            <person name="Hou Q."/>
            <person name="Ye Y."/>
            <person name="Xu Y."/>
            <person name="Zhou H."/>
            <person name="Xiong C."/>
            <person name="Li S."/>
            <person name="Yu J."/>
            <person name="Hong S."/>
            <person name="Yu X."/>
            <person name="Zou P."/>
            <person name="Chen C."/>
            <person name="Chang X."/>
            <person name="Wang W."/>
            <person name="Lv Y."/>
            <person name="Sun Y."/>
            <person name="Ma L."/>
            <person name="Shen B."/>
            <person name="Zhu C."/>
        </authorList>
    </citation>
    <scope>NUCLEOTIDE SEQUENCE [LARGE SCALE GENOMIC DNA]</scope>
</reference>
<keyword evidence="3" id="KW-1185">Reference proteome</keyword>
<protein>
    <submittedName>
        <fullName evidence="1 2">Uncharacterized protein</fullName>
    </submittedName>
</protein>
<evidence type="ECO:0000313" key="3">
    <source>
        <dbReference type="Proteomes" id="UP000030765"/>
    </source>
</evidence>
<dbReference type="VEuPathDB" id="VectorBase:ASIC010794"/>
<evidence type="ECO:0000313" key="1">
    <source>
        <dbReference type="EMBL" id="KFB42926.1"/>
    </source>
</evidence>
<evidence type="ECO:0000313" key="2">
    <source>
        <dbReference type="EnsemblMetazoa" id="ASIC010794-PA"/>
    </source>
</evidence>
<dbReference type="EnsemblMetazoa" id="ASIC010794-RA">
    <property type="protein sequence ID" value="ASIC010794-PA"/>
    <property type="gene ID" value="ASIC010794"/>
</dbReference>
<reference evidence="2" key="2">
    <citation type="submission" date="2020-05" db="UniProtKB">
        <authorList>
            <consortium name="EnsemblMetazoa"/>
        </authorList>
    </citation>
    <scope>IDENTIFICATION</scope>
</reference>
<proteinExistence type="predicted"/>
<accession>A0A084VY82</accession>
<name>A0A084VY82_ANOSI</name>